<dbReference type="GO" id="GO:0003677">
    <property type="term" value="F:DNA binding"/>
    <property type="evidence" value="ECO:0007669"/>
    <property type="project" value="UniProtKB-KW"/>
</dbReference>
<evidence type="ECO:0000256" key="5">
    <source>
        <dbReference type="ARBA" id="ARBA00022842"/>
    </source>
</evidence>
<dbReference type="CDD" id="cd09634">
    <property type="entry name" value="Cas1_I-II-III"/>
    <property type="match status" value="1"/>
</dbReference>
<comment type="cofactor">
    <cofactor evidence="10">
        <name>Mg(2+)</name>
        <dbReference type="ChEBI" id="CHEBI:18420"/>
    </cofactor>
    <cofactor evidence="10">
        <name>Mn(2+)</name>
        <dbReference type="ChEBI" id="CHEBI:29035"/>
    </cofactor>
</comment>
<dbReference type="InterPro" id="IPR021127">
    <property type="entry name" value="CRISPR_associated_Cas2"/>
</dbReference>
<dbReference type="NCBIfam" id="TIGR00287">
    <property type="entry name" value="cas1"/>
    <property type="match status" value="1"/>
</dbReference>
<dbReference type="OrthoDB" id="9803119at2"/>
<dbReference type="Gene3D" id="1.20.120.920">
    <property type="entry name" value="CRISPR-associated endonuclease Cas1, C-terminal domain"/>
    <property type="match status" value="1"/>
</dbReference>
<dbReference type="InterPro" id="IPR002729">
    <property type="entry name" value="CRISPR-assoc_Cas1"/>
</dbReference>
<comment type="subunit">
    <text evidence="9 10">Homodimer, forms a heterotetramer with a Cas2 homodimer.</text>
</comment>
<sequence>MSVLYVTQPEAVLSKKYEAFTVALKQEDGSWQKKSVPAQTVEQVVLMGNPQVTGDALVYALELGMPIHYLSEFGKYLGSALPGYSRNGPLRLAQYALYHDTKGRLELVKAIVSAKIHNQHLVLYRYKLMGNPLKSHKKLVAEQTTLDQVRGVEGLAAKDYFGCWDALLKEPWSFPRRNRRPPTDPVNSLLSFAYGLLRVQVTAAVHLAGLDPYIGYLHEVHHGQPSMVLDLMEEFRPLVADSLVLSVLSHRELQPDDFTESLGAYRLSEDGRKTFLQAFERFLTGMQWASLQISMEKLIKPSEDSVRVYVLDAGALKRTLTYGSQQPRQDTTIIL</sequence>
<dbReference type="GO" id="GO:0016787">
    <property type="term" value="F:hydrolase activity"/>
    <property type="evidence" value="ECO:0007669"/>
    <property type="project" value="UniProtKB-KW"/>
</dbReference>
<dbReference type="InterPro" id="IPR042206">
    <property type="entry name" value="CRISPR-assoc_Cas1_C"/>
</dbReference>
<keyword evidence="11" id="KW-0614">Plasmid</keyword>
<dbReference type="InterPro" id="IPR042211">
    <property type="entry name" value="CRISPR-assoc_Cas1_N"/>
</dbReference>
<dbReference type="KEGG" id="mic:Mic7113_6625"/>
<comment type="similarity">
    <text evidence="10">Belongs to the CRISPR-associated endonuclease Cas1 family.</text>
</comment>
<evidence type="ECO:0000256" key="7">
    <source>
        <dbReference type="ARBA" id="ARBA00023125"/>
    </source>
</evidence>
<dbReference type="InterPro" id="IPR050646">
    <property type="entry name" value="Cas1"/>
</dbReference>
<keyword evidence="4 10" id="KW-0378">Hydrolase</keyword>
<dbReference type="RefSeq" id="WP_015186251.1">
    <property type="nucleotide sequence ID" value="NC_019740.1"/>
</dbReference>
<geneLocation type="plasmid" evidence="11 12">
    <name>pMIC7113.03</name>
</geneLocation>
<evidence type="ECO:0000256" key="3">
    <source>
        <dbReference type="ARBA" id="ARBA00022759"/>
    </source>
</evidence>
<evidence type="ECO:0000313" key="12">
    <source>
        <dbReference type="Proteomes" id="UP000010471"/>
    </source>
</evidence>
<organism evidence="11 12">
    <name type="scientific">Allocoleopsis franciscana PCC 7113</name>
    <dbReference type="NCBI Taxonomy" id="1173027"/>
    <lineage>
        <taxon>Bacteria</taxon>
        <taxon>Bacillati</taxon>
        <taxon>Cyanobacteriota</taxon>
        <taxon>Cyanophyceae</taxon>
        <taxon>Coleofasciculales</taxon>
        <taxon>Coleofasciculaceae</taxon>
        <taxon>Allocoleopsis</taxon>
        <taxon>Allocoleopsis franciscana</taxon>
    </lineage>
</organism>
<dbReference type="EC" id="3.1.-.-" evidence="10"/>
<evidence type="ECO:0000256" key="6">
    <source>
        <dbReference type="ARBA" id="ARBA00023118"/>
    </source>
</evidence>
<dbReference type="AlphaFoldDB" id="K9WQY6"/>
<keyword evidence="5 10" id="KW-0460">Magnesium</keyword>
<reference evidence="11 12" key="1">
    <citation type="submission" date="2012-06" db="EMBL/GenBank/DDBJ databases">
        <title>Finished plasmid 3 of genome of Microcoleus sp. PCC 7113.</title>
        <authorList>
            <consortium name="US DOE Joint Genome Institute"/>
            <person name="Gugger M."/>
            <person name="Coursin T."/>
            <person name="Rippka R."/>
            <person name="Tandeau De Marsac N."/>
            <person name="Huntemann M."/>
            <person name="Wei C.-L."/>
            <person name="Han J."/>
            <person name="Detter J.C."/>
            <person name="Han C."/>
            <person name="Tapia R."/>
            <person name="Chen A."/>
            <person name="Kyrpides N."/>
            <person name="Mavromatis K."/>
            <person name="Markowitz V."/>
            <person name="Szeto E."/>
            <person name="Ivanova N."/>
            <person name="Pagani I."/>
            <person name="Pati A."/>
            <person name="Goodwin L."/>
            <person name="Nordberg H.P."/>
            <person name="Cantor M.N."/>
            <person name="Hua S.X."/>
            <person name="Woyke T."/>
            <person name="Kerfeld C.A."/>
        </authorList>
    </citation>
    <scope>NUCLEOTIDE SEQUENCE [LARGE SCALE GENOMIC DNA]</scope>
    <source>
        <strain evidence="11 12">PCC 7113</strain>
        <plasmid evidence="11 12">pMIC7113.03</plasmid>
    </source>
</reference>
<feature type="binding site" evidence="10">
    <location>
        <position position="153"/>
    </location>
    <ligand>
        <name>Mn(2+)</name>
        <dbReference type="ChEBI" id="CHEBI:29035"/>
    </ligand>
</feature>
<keyword evidence="3 10" id="KW-0255">Endonuclease</keyword>
<evidence type="ECO:0000313" key="11">
    <source>
        <dbReference type="EMBL" id="AFZ22194.1"/>
    </source>
</evidence>
<dbReference type="EMBL" id="CP003633">
    <property type="protein sequence ID" value="AFZ22194.1"/>
    <property type="molecule type" value="Genomic_DNA"/>
</dbReference>
<keyword evidence="8 10" id="KW-0464">Manganese</keyword>
<comment type="function">
    <text evidence="10">CRISPR (clustered regularly interspaced short palindromic repeat), is an adaptive immune system that provides protection against mobile genetic elements (viruses, transposable elements and conjugative plasmids). CRISPR clusters contain spacers, sequences complementary to antecedent mobile elements, and target invading nucleic acids. CRISPR clusters are transcribed and processed into CRISPR RNA (crRNA). Acts as a dsDNA endonuclease. Involved in the integration of spacer DNA into the CRISPR cassette.</text>
</comment>
<evidence type="ECO:0000256" key="8">
    <source>
        <dbReference type="ARBA" id="ARBA00023211"/>
    </source>
</evidence>
<keyword evidence="12" id="KW-1185">Reference proteome</keyword>
<gene>
    <name evidence="10" type="primary">cas1</name>
    <name evidence="11" type="ORF">Mic7113_6625</name>
</gene>
<dbReference type="HOGENOM" id="CLU_052779_1_0_3"/>
<keyword evidence="7 10" id="KW-0238">DNA-binding</keyword>
<name>K9WQY6_9CYAN</name>
<keyword evidence="2 10" id="KW-0479">Metal-binding</keyword>
<dbReference type="HAMAP" id="MF_01470">
    <property type="entry name" value="Cas1"/>
    <property type="match status" value="1"/>
</dbReference>
<dbReference type="Pfam" id="PF01867">
    <property type="entry name" value="Cas_Cas1"/>
    <property type="match status" value="1"/>
</dbReference>
<evidence type="ECO:0000256" key="9">
    <source>
        <dbReference type="ARBA" id="ARBA00038592"/>
    </source>
</evidence>
<accession>K9WQY6</accession>
<dbReference type="eggNOG" id="COG1518">
    <property type="taxonomic scope" value="Bacteria"/>
</dbReference>
<dbReference type="CDD" id="cd09725">
    <property type="entry name" value="Cas2_I_II_III"/>
    <property type="match status" value="1"/>
</dbReference>
<keyword evidence="1 10" id="KW-0540">Nuclease</keyword>
<dbReference type="GO" id="GO:0051607">
    <property type="term" value="P:defense response to virus"/>
    <property type="evidence" value="ECO:0007669"/>
    <property type="project" value="UniProtKB-UniRule"/>
</dbReference>
<evidence type="ECO:0000256" key="10">
    <source>
        <dbReference type="HAMAP-Rule" id="MF_01470"/>
    </source>
</evidence>
<dbReference type="SUPFAM" id="SSF143430">
    <property type="entry name" value="TTP0101/SSO1404-like"/>
    <property type="match status" value="1"/>
</dbReference>
<dbReference type="PANTHER" id="PTHR34353">
    <property type="entry name" value="CRISPR-ASSOCIATED ENDONUCLEASE CAS1 1"/>
    <property type="match status" value="1"/>
</dbReference>
<feature type="binding site" evidence="10">
    <location>
        <position position="218"/>
    </location>
    <ligand>
        <name>Mn(2+)</name>
        <dbReference type="ChEBI" id="CHEBI:29035"/>
    </ligand>
</feature>
<dbReference type="Proteomes" id="UP000010471">
    <property type="component" value="Plasmid pMIC7113.03"/>
</dbReference>
<evidence type="ECO:0000256" key="1">
    <source>
        <dbReference type="ARBA" id="ARBA00022722"/>
    </source>
</evidence>
<protein>
    <recommendedName>
        <fullName evidence="10">CRISPR-associated endonuclease Cas1</fullName>
        <ecNumber evidence="10">3.1.-.-</ecNumber>
    </recommendedName>
</protein>
<keyword evidence="6 10" id="KW-0051">Antiviral defense</keyword>
<dbReference type="PANTHER" id="PTHR34353:SF2">
    <property type="entry name" value="CRISPR-ASSOCIATED ENDONUCLEASE CAS1 1"/>
    <property type="match status" value="1"/>
</dbReference>
<evidence type="ECO:0000256" key="2">
    <source>
        <dbReference type="ARBA" id="ARBA00022723"/>
    </source>
</evidence>
<dbReference type="GO" id="GO:0043571">
    <property type="term" value="P:maintenance of CRISPR repeat elements"/>
    <property type="evidence" value="ECO:0007669"/>
    <property type="project" value="UniProtKB-UniRule"/>
</dbReference>
<dbReference type="Gene3D" id="3.100.10.20">
    <property type="entry name" value="CRISPR-associated endonuclease Cas1, N-terminal domain"/>
    <property type="match status" value="1"/>
</dbReference>
<feature type="binding site" evidence="10">
    <location>
        <position position="233"/>
    </location>
    <ligand>
        <name>Mn(2+)</name>
        <dbReference type="ChEBI" id="CHEBI:29035"/>
    </ligand>
</feature>
<evidence type="ECO:0000256" key="4">
    <source>
        <dbReference type="ARBA" id="ARBA00022801"/>
    </source>
</evidence>
<dbReference type="GO" id="GO:0004521">
    <property type="term" value="F:RNA endonuclease activity"/>
    <property type="evidence" value="ECO:0007669"/>
    <property type="project" value="InterPro"/>
</dbReference>
<proteinExistence type="inferred from homology"/>
<dbReference type="GO" id="GO:0046872">
    <property type="term" value="F:metal ion binding"/>
    <property type="evidence" value="ECO:0007669"/>
    <property type="project" value="UniProtKB-UniRule"/>
</dbReference>
<dbReference type="PATRIC" id="fig|1173027.3.peg.7337"/>